<dbReference type="InterPro" id="IPR015897">
    <property type="entry name" value="CHK_kinase-like"/>
</dbReference>
<dbReference type="SUPFAM" id="SSF56112">
    <property type="entry name" value="Protein kinase-like (PK-like)"/>
    <property type="match status" value="1"/>
</dbReference>
<name>A0A1B6EF62_9HEMI</name>
<evidence type="ECO:0000259" key="1">
    <source>
        <dbReference type="SMART" id="SM00587"/>
    </source>
</evidence>
<accession>A0A1B6EF62</accession>
<dbReference type="PANTHER" id="PTHR11012">
    <property type="entry name" value="PROTEIN KINASE-LIKE DOMAIN-CONTAINING"/>
    <property type="match status" value="1"/>
</dbReference>
<gene>
    <name evidence="2" type="ORF">g.4245</name>
</gene>
<evidence type="ECO:0000313" key="2">
    <source>
        <dbReference type="EMBL" id="JAS36559.1"/>
    </source>
</evidence>
<proteinExistence type="predicted"/>
<feature type="domain" description="CHK kinase-like" evidence="1">
    <location>
        <begin position="129"/>
        <end position="319"/>
    </location>
</feature>
<protein>
    <recommendedName>
        <fullName evidence="1">CHK kinase-like domain-containing protein</fullName>
    </recommendedName>
</protein>
<dbReference type="EMBL" id="GEDC01000739">
    <property type="protein sequence ID" value="JAS36559.1"/>
    <property type="molecule type" value="Transcribed_RNA"/>
</dbReference>
<dbReference type="AlphaFoldDB" id="A0A1B6EF62"/>
<sequence length="374" mass="43601">MATALSLPSWLNEGYFLHALNASLIDSSHQSTILNFDLLPGLPTGQNYTSVVYKTNVKYRVKSDDVREQIFFVKTPIEDGGEILNVIRDGKFYETEILMYTECFPYMEKMVGSLEMIPRHFPSKQNCTLLLEDLSREGYTMCDKLERLDFDHCKLVFEALAEFHAASVVLFKHKPHLVETVGEAVFCSKSPGSLRFIQEKFEDFCEVIRSWKGYERFVDVFLDYTETLWDRLEDIYNRRQTLNVLNHGDAWTNNFLFKYGDDGIVDSVKLIDFQMPVFGSFAIDLHYVTWTSMQSSVREHRLGEIHSLYLTTLNQSLETFHCHERVSEELFKEEIDLTQFFALFTMILPCNVIFSDLYVPSKVTFKSPRDYARH</sequence>
<dbReference type="InterPro" id="IPR004119">
    <property type="entry name" value="EcKL"/>
</dbReference>
<dbReference type="SMART" id="SM00587">
    <property type="entry name" value="CHK"/>
    <property type="match status" value="1"/>
</dbReference>
<dbReference type="PANTHER" id="PTHR11012:SF56">
    <property type="entry name" value="CHK KINASE-LIKE DOMAIN-CONTAINING PROTEIN-RELATED"/>
    <property type="match status" value="1"/>
</dbReference>
<dbReference type="Gene3D" id="3.90.1200.10">
    <property type="match status" value="1"/>
</dbReference>
<dbReference type="Pfam" id="PF02958">
    <property type="entry name" value="EcKL"/>
    <property type="match status" value="1"/>
</dbReference>
<reference evidence="2" key="1">
    <citation type="submission" date="2015-12" db="EMBL/GenBank/DDBJ databases">
        <title>De novo transcriptome assembly of four potential Pierce s Disease insect vectors from Arizona vineyards.</title>
        <authorList>
            <person name="Tassone E.E."/>
        </authorList>
    </citation>
    <scope>NUCLEOTIDE SEQUENCE</scope>
</reference>
<dbReference type="InterPro" id="IPR011009">
    <property type="entry name" value="Kinase-like_dom_sf"/>
</dbReference>
<feature type="non-terminal residue" evidence="2">
    <location>
        <position position="374"/>
    </location>
</feature>
<organism evidence="2">
    <name type="scientific">Clastoptera arizonana</name>
    <name type="common">Arizona spittle bug</name>
    <dbReference type="NCBI Taxonomy" id="38151"/>
    <lineage>
        <taxon>Eukaryota</taxon>
        <taxon>Metazoa</taxon>
        <taxon>Ecdysozoa</taxon>
        <taxon>Arthropoda</taxon>
        <taxon>Hexapoda</taxon>
        <taxon>Insecta</taxon>
        <taxon>Pterygota</taxon>
        <taxon>Neoptera</taxon>
        <taxon>Paraneoptera</taxon>
        <taxon>Hemiptera</taxon>
        <taxon>Auchenorrhyncha</taxon>
        <taxon>Cercopoidea</taxon>
        <taxon>Clastopteridae</taxon>
        <taxon>Clastoptera</taxon>
    </lineage>
</organism>